<evidence type="ECO:0000256" key="6">
    <source>
        <dbReference type="ARBA" id="ARBA00023040"/>
    </source>
</evidence>
<dbReference type="Pfam" id="PF02076">
    <property type="entry name" value="STE3"/>
    <property type="match status" value="1"/>
</dbReference>
<feature type="transmembrane region" description="Helical" evidence="10">
    <location>
        <begin position="38"/>
        <end position="58"/>
    </location>
</feature>
<keyword evidence="3" id="KW-0589">Pheromone response</keyword>
<evidence type="ECO:0000313" key="11">
    <source>
        <dbReference type="EMBL" id="AHL45284.1"/>
    </source>
</evidence>
<evidence type="ECO:0000256" key="8">
    <source>
        <dbReference type="ARBA" id="ARBA00023170"/>
    </source>
</evidence>
<dbReference type="GO" id="GO:0000750">
    <property type="term" value="P:pheromone-dependent signal transduction involved in conjugation with cellular fusion"/>
    <property type="evidence" value="ECO:0007669"/>
    <property type="project" value="TreeGrafter"/>
</dbReference>
<reference evidence="11" key="2">
    <citation type="journal article" date="2014" name="PLoS ONE">
        <title>Identification and Functional Analysis of Pheromone and Receptor Genes in the B3 Mating Locus of Pleurotus eryngii.</title>
        <authorList>
            <person name="Kim K.H."/>
            <person name="Kang Y.M."/>
            <person name="Im C.H."/>
            <person name="Ali A."/>
            <person name="Kim S.Y."/>
            <person name="Je H.J."/>
            <person name="Kim M.K."/>
            <person name="Rho H.S."/>
            <person name="Lee H.S."/>
            <person name="Kong W.S."/>
            <person name="Ryu J.S."/>
        </authorList>
    </citation>
    <scope>NUCLEOTIDE SEQUENCE</scope>
    <source>
        <strain evidence="11">KNR2312</strain>
    </source>
</reference>
<evidence type="ECO:0000256" key="4">
    <source>
        <dbReference type="ARBA" id="ARBA00022692"/>
    </source>
</evidence>
<keyword evidence="6" id="KW-0297">G-protein coupled receptor</keyword>
<proteinExistence type="evidence at transcript level"/>
<protein>
    <submittedName>
        <fullName evidence="11">Pheromone receptor STE3.3.2</fullName>
    </submittedName>
</protein>
<dbReference type="InterPro" id="IPR001499">
    <property type="entry name" value="GPCR_STE3"/>
</dbReference>
<dbReference type="PRINTS" id="PR00899">
    <property type="entry name" value="GPCRSTE3"/>
</dbReference>
<evidence type="ECO:0000256" key="3">
    <source>
        <dbReference type="ARBA" id="ARBA00022507"/>
    </source>
</evidence>
<accession>X2DA96</accession>
<feature type="transmembrane region" description="Helical" evidence="10">
    <location>
        <begin position="205"/>
        <end position="229"/>
    </location>
</feature>
<dbReference type="EMBL" id="KC879317">
    <property type="protein sequence ID" value="AHL45284.1"/>
    <property type="molecule type" value="mRNA"/>
</dbReference>
<reference evidence="11" key="1">
    <citation type="submission" date="2013-04" db="EMBL/GenBank/DDBJ databases">
        <authorList>
            <person name="Ryu J.-S."/>
        </authorList>
    </citation>
    <scope>NUCLEOTIDE SEQUENCE</scope>
    <source>
        <strain evidence="11">KNR2312</strain>
    </source>
</reference>
<evidence type="ECO:0000256" key="5">
    <source>
        <dbReference type="ARBA" id="ARBA00022989"/>
    </source>
</evidence>
<feature type="transmembrane region" description="Helical" evidence="10">
    <location>
        <begin position="113"/>
        <end position="134"/>
    </location>
</feature>
<dbReference type="GO" id="GO:0005886">
    <property type="term" value="C:plasma membrane"/>
    <property type="evidence" value="ECO:0007669"/>
    <property type="project" value="TreeGrafter"/>
</dbReference>
<feature type="transmembrane region" description="Helical" evidence="10">
    <location>
        <begin position="272"/>
        <end position="291"/>
    </location>
</feature>
<evidence type="ECO:0000256" key="2">
    <source>
        <dbReference type="ARBA" id="ARBA00011085"/>
    </source>
</evidence>
<dbReference type="CDD" id="cd14966">
    <property type="entry name" value="7tmD_STE3"/>
    <property type="match status" value="1"/>
</dbReference>
<keyword evidence="5 10" id="KW-1133">Transmembrane helix</keyword>
<feature type="transmembrane region" description="Helical" evidence="10">
    <location>
        <begin position="6"/>
        <end position="26"/>
    </location>
</feature>
<dbReference type="PRINTS" id="PR00901">
    <property type="entry name" value="PHEROMONEBAR"/>
</dbReference>
<evidence type="ECO:0000256" key="7">
    <source>
        <dbReference type="ARBA" id="ARBA00023136"/>
    </source>
</evidence>
<feature type="transmembrane region" description="Helical" evidence="10">
    <location>
        <begin position="64"/>
        <end position="89"/>
    </location>
</feature>
<feature type="transmembrane region" description="Helical" evidence="10">
    <location>
        <begin position="162"/>
        <end position="184"/>
    </location>
</feature>
<dbReference type="PANTHER" id="PTHR28097:SF1">
    <property type="entry name" value="PHEROMONE A FACTOR RECEPTOR"/>
    <property type="match status" value="1"/>
</dbReference>
<keyword evidence="9" id="KW-0807">Transducer</keyword>
<evidence type="ECO:0000256" key="1">
    <source>
        <dbReference type="ARBA" id="ARBA00004141"/>
    </source>
</evidence>
<name>X2DA96_PLEER</name>
<dbReference type="GO" id="GO:0004934">
    <property type="term" value="F:mating-type alpha-factor pheromone receptor activity"/>
    <property type="evidence" value="ECO:0007669"/>
    <property type="project" value="InterPro"/>
</dbReference>
<evidence type="ECO:0000256" key="10">
    <source>
        <dbReference type="SAM" id="Phobius"/>
    </source>
</evidence>
<dbReference type="InterPro" id="IPR000481">
    <property type="entry name" value="GPCR_Pheromne_B_alpha_rcpt"/>
</dbReference>
<comment type="subcellular location">
    <subcellularLocation>
        <location evidence="1">Membrane</location>
        <topology evidence="1">Multi-pass membrane protein</topology>
    </subcellularLocation>
</comment>
<organism evidence="11">
    <name type="scientific">Pleurotus eryngii var. eryngii</name>
    <dbReference type="NCBI Taxonomy" id="280321"/>
    <lineage>
        <taxon>Eukaryota</taxon>
        <taxon>Fungi</taxon>
        <taxon>Dikarya</taxon>
        <taxon>Basidiomycota</taxon>
        <taxon>Agaricomycotina</taxon>
        <taxon>Agaricomycetes</taxon>
        <taxon>Agaricomycetidae</taxon>
        <taxon>Agaricales</taxon>
        <taxon>Pleurotineae</taxon>
        <taxon>Pleurotaceae</taxon>
        <taxon>Pleurotus</taxon>
    </lineage>
</organism>
<keyword evidence="8 11" id="KW-0675">Receptor</keyword>
<keyword evidence="7 10" id="KW-0472">Membrane</keyword>
<sequence>MADLTYPLYPIFAFLGFFLSLVPLPWHLQAWNSGTCYFMMWSSLACLNQFINSVVWHNNALNPSPIWCEICIRILMGASVGIPAASLCINRRLYHIASIQAVSVSRGEKRRDILIDTGICVVFPIVYIALEYIVQGHRYDILEDLGCQPALYNTLPTYFISYMWPILIGLVSAVYCVLSLRSFIRRRVQFNQFLSSNKSLTAGRYFRLMALAACDLTFTIPLSIFIIWVNTVANPVAPWISWEDTHFGFSRVGQIPAVLWRSNERLVVATEATRWFVPLCGILFFALFGFADEARRSYTKAFWAVVKPFGFAPAPATHGKHFVSIGYVFLFVCELSCAHPRFCRRFVQPKQPLYTSTGTSSSPSTTDFVAREEKLPHSPITPTSSSYSSTTLTSDLEKGMQYVPIDDQCNYIQQSVAIAI</sequence>
<dbReference type="AlphaFoldDB" id="X2DA96"/>
<keyword evidence="4 10" id="KW-0812">Transmembrane</keyword>
<dbReference type="PANTHER" id="PTHR28097">
    <property type="entry name" value="PHEROMONE A FACTOR RECEPTOR"/>
    <property type="match status" value="1"/>
</dbReference>
<evidence type="ECO:0000256" key="9">
    <source>
        <dbReference type="ARBA" id="ARBA00023224"/>
    </source>
</evidence>
<comment type="similarity">
    <text evidence="2">Belongs to the G-protein coupled receptor 4 family.</text>
</comment>